<comment type="caution">
    <text evidence="1">The sequence shown here is derived from an EMBL/GenBank/DDBJ whole genome shotgun (WGS) entry which is preliminary data.</text>
</comment>
<dbReference type="AlphaFoldDB" id="A0AA39DX27"/>
<sequence>MCVQIFGTLNGTSLLSYLLLRNLLLLRQWHLKILKLHMSTRVMIRLSLLKQHIVPLWAPRLVAKRNQLLHLR</sequence>
<dbReference type="Proteomes" id="UP001168098">
    <property type="component" value="Unassembled WGS sequence"/>
</dbReference>
<organism evidence="1 2">
    <name type="scientific">Vitis rotundifolia</name>
    <name type="common">Muscadine grape</name>
    <dbReference type="NCBI Taxonomy" id="103349"/>
    <lineage>
        <taxon>Eukaryota</taxon>
        <taxon>Viridiplantae</taxon>
        <taxon>Streptophyta</taxon>
        <taxon>Embryophyta</taxon>
        <taxon>Tracheophyta</taxon>
        <taxon>Spermatophyta</taxon>
        <taxon>Magnoliopsida</taxon>
        <taxon>eudicotyledons</taxon>
        <taxon>Gunneridae</taxon>
        <taxon>Pentapetalae</taxon>
        <taxon>rosids</taxon>
        <taxon>Vitales</taxon>
        <taxon>Vitaceae</taxon>
        <taxon>Viteae</taxon>
        <taxon>Vitis</taxon>
    </lineage>
</organism>
<reference evidence="1 2" key="1">
    <citation type="journal article" date="2023" name="BMC Biotechnol.">
        <title>Vitis rotundifolia cv Carlos genome sequencing.</title>
        <authorList>
            <person name="Huff M."/>
            <person name="Hulse-Kemp A."/>
            <person name="Scheffler B."/>
            <person name="Youngblood R."/>
            <person name="Simpson S."/>
            <person name="Babiker E."/>
            <person name="Staton M."/>
        </authorList>
    </citation>
    <scope>NUCLEOTIDE SEQUENCE [LARGE SCALE GENOMIC DNA]</scope>
    <source>
        <tissue evidence="1">Leaf</tissue>
    </source>
</reference>
<name>A0AA39DX27_VITRO</name>
<accession>A0AA39DX27</accession>
<dbReference type="EMBL" id="JARBHA010000005">
    <property type="protein sequence ID" value="KAJ9701051.1"/>
    <property type="molecule type" value="Genomic_DNA"/>
</dbReference>
<evidence type="ECO:0000313" key="2">
    <source>
        <dbReference type="Proteomes" id="UP001168098"/>
    </source>
</evidence>
<evidence type="ECO:0000313" key="1">
    <source>
        <dbReference type="EMBL" id="KAJ9701051.1"/>
    </source>
</evidence>
<protein>
    <submittedName>
        <fullName evidence="1">Uncharacterized protein</fullName>
    </submittedName>
</protein>
<gene>
    <name evidence="1" type="ORF">PVL29_006413</name>
</gene>
<keyword evidence="2" id="KW-1185">Reference proteome</keyword>
<proteinExistence type="predicted"/>